<organism evidence="8 9">
    <name type="scientific">Candidatus Borkfalkia ceftriaxoniphila</name>
    <dbReference type="NCBI Taxonomy" id="2508949"/>
    <lineage>
        <taxon>Bacteria</taxon>
        <taxon>Bacillati</taxon>
        <taxon>Bacillota</taxon>
        <taxon>Clostridia</taxon>
        <taxon>Christensenellales</taxon>
        <taxon>Christensenellaceae</taxon>
        <taxon>Candidatus Borkfalkia</taxon>
    </lineage>
</organism>
<evidence type="ECO:0000313" key="8">
    <source>
        <dbReference type="EMBL" id="RXZ61150.1"/>
    </source>
</evidence>
<reference evidence="8 9" key="1">
    <citation type="journal article" date="2019" name="Gut">
        <title>Antibiotics-induced monodominance of a novel gut bacterial order.</title>
        <authorList>
            <person name="Hildebrand F."/>
            <person name="Moitinho-Silva L."/>
            <person name="Blasche S."/>
            <person name="Jahn M.T."/>
            <person name="Gossmann T.I."/>
            <person name="Heuerta-Cepas J."/>
            <person name="Hercog R."/>
            <person name="Luetge M."/>
            <person name="Bahram M."/>
            <person name="Pryszlak A."/>
            <person name="Alves R.J."/>
            <person name="Waszak S.M."/>
            <person name="Zhu A."/>
            <person name="Ye L."/>
            <person name="Costea P.I."/>
            <person name="Aalvink S."/>
            <person name="Belzer C."/>
            <person name="Forslund S.K."/>
            <person name="Sunagawa S."/>
            <person name="Hentschel U."/>
            <person name="Merten C."/>
            <person name="Patil K.R."/>
            <person name="Benes V."/>
            <person name="Bork P."/>
        </authorList>
    </citation>
    <scope>NUCLEOTIDE SEQUENCE [LARGE SCALE GENOMIC DNA]</scope>
    <source>
        <strain evidence="8 9">HDS1380</strain>
    </source>
</reference>
<dbReference type="EMBL" id="SDOZ01000002">
    <property type="protein sequence ID" value="RXZ61150.1"/>
    <property type="molecule type" value="Genomic_DNA"/>
</dbReference>
<keyword evidence="9" id="KW-1185">Reference proteome</keyword>
<feature type="transmembrane region" description="Helical" evidence="6">
    <location>
        <begin position="6"/>
        <end position="27"/>
    </location>
</feature>
<evidence type="ECO:0000256" key="3">
    <source>
        <dbReference type="ARBA" id="ARBA00022692"/>
    </source>
</evidence>
<dbReference type="NCBIfam" id="NF037997">
    <property type="entry name" value="Na_Pi_symport"/>
    <property type="match status" value="1"/>
</dbReference>
<keyword evidence="4 6" id="KW-1133">Transmembrane helix</keyword>
<proteinExistence type="predicted"/>
<evidence type="ECO:0000256" key="2">
    <source>
        <dbReference type="ARBA" id="ARBA00022475"/>
    </source>
</evidence>
<feature type="transmembrane region" description="Helical" evidence="6">
    <location>
        <begin position="293"/>
        <end position="312"/>
    </location>
</feature>
<evidence type="ECO:0000313" key="9">
    <source>
        <dbReference type="Proteomes" id="UP000291269"/>
    </source>
</evidence>
<dbReference type="InterPro" id="IPR026022">
    <property type="entry name" value="PhoU_dom"/>
</dbReference>
<dbReference type="RefSeq" id="WP_129223547.1">
    <property type="nucleotide sequence ID" value="NZ_SDOZ01000002.1"/>
</dbReference>
<dbReference type="GO" id="GO:0005436">
    <property type="term" value="F:sodium:phosphate symporter activity"/>
    <property type="evidence" value="ECO:0007669"/>
    <property type="project" value="InterPro"/>
</dbReference>
<evidence type="ECO:0000259" key="7">
    <source>
        <dbReference type="Pfam" id="PF01895"/>
    </source>
</evidence>
<dbReference type="PANTHER" id="PTHR10010">
    <property type="entry name" value="SOLUTE CARRIER FAMILY 34 SODIUM PHOSPHATE , MEMBER 2-RELATED"/>
    <property type="match status" value="1"/>
</dbReference>
<dbReference type="InterPro" id="IPR038078">
    <property type="entry name" value="PhoU-like_sf"/>
</dbReference>
<keyword evidence="2" id="KW-1003">Cell membrane</keyword>
<dbReference type="Pfam" id="PF02690">
    <property type="entry name" value="Na_Pi_cotrans"/>
    <property type="match status" value="2"/>
</dbReference>
<feature type="domain" description="PhoU" evidence="7">
    <location>
        <begin position="359"/>
        <end position="443"/>
    </location>
</feature>
<evidence type="ECO:0000256" key="5">
    <source>
        <dbReference type="ARBA" id="ARBA00023136"/>
    </source>
</evidence>
<sequence>MVLTIITQLLLVIGGITVFMIGMKTMGSNLERAAGSSMRTMLAKVSNNRFAGVGIGAAVTAIINSSSATTVMIVGFVNVGLMSLTQAGAIIMGANIGTTISAQIMSLQSININMAAVFSAVAATGLVINMTGKSGRSKQIGNILIGIGFIFIGLQFMSDAVKVLTADEVIAPKLDALFLSIGNPFLLFLIGVVLTGLLQSSAAITGILIALAGSGLITIEQAMFITMGSNIGTCATSLIASMGTSTNARRAAVIHLLFNVLGCAVFFILMLAFQKYVVEGIIFVSGGSVERQIANFHTLFNLLTTLVLLPFLKPLVKLAQVIVPERKKMQKQGDFKYLDERILQTPAIAVAQLRKEIVIMMDLSYLNFRRAMKMICGGDLSERDESAETEKRINQYNTELTAYCVRVSSCELSAHDEFVIGSYYHVISDSERIGDYAKHIVEYAEELGGDEDAFTAAAVEEIKDLYEKIDELYQMVRKTFDERDITMFEKINDLKVSIAILKNADCDAHIERLNRGECTPARGAIFLQLLGNMERVSGHMKNISNSVMKSSARYQKLLKTQGSAENADASVTQ</sequence>
<comment type="caution">
    <text evidence="8">The sequence shown here is derived from an EMBL/GenBank/DDBJ whole genome shotgun (WGS) entry which is preliminary data.</text>
</comment>
<dbReference type="PANTHER" id="PTHR10010:SF46">
    <property type="entry name" value="SODIUM-DEPENDENT PHOSPHATE TRANSPORT PROTEIN 2B"/>
    <property type="match status" value="1"/>
</dbReference>
<dbReference type="Pfam" id="PF01895">
    <property type="entry name" value="PhoU"/>
    <property type="match status" value="1"/>
</dbReference>
<feature type="transmembrane region" description="Helical" evidence="6">
    <location>
        <begin position="140"/>
        <end position="164"/>
    </location>
</feature>
<feature type="transmembrane region" description="Helical" evidence="6">
    <location>
        <begin position="73"/>
        <end position="98"/>
    </location>
</feature>
<dbReference type="SUPFAM" id="SSF109755">
    <property type="entry name" value="PhoU-like"/>
    <property type="match status" value="1"/>
</dbReference>
<dbReference type="OrthoDB" id="9763003at2"/>
<evidence type="ECO:0000256" key="6">
    <source>
        <dbReference type="SAM" id="Phobius"/>
    </source>
</evidence>
<dbReference type="Proteomes" id="UP000291269">
    <property type="component" value="Unassembled WGS sequence"/>
</dbReference>
<feature type="transmembrane region" description="Helical" evidence="6">
    <location>
        <begin position="252"/>
        <end position="273"/>
    </location>
</feature>
<dbReference type="InterPro" id="IPR004633">
    <property type="entry name" value="NaPi_cotrn-rel/YqeW-like"/>
</dbReference>
<accession>A0A4Q2KB87</accession>
<dbReference type="Gene3D" id="1.20.58.220">
    <property type="entry name" value="Phosphate transport system protein phou homolog 2, domain 2"/>
    <property type="match status" value="1"/>
</dbReference>
<feature type="transmembrane region" description="Helical" evidence="6">
    <location>
        <begin position="48"/>
        <end position="67"/>
    </location>
</feature>
<feature type="transmembrane region" description="Helical" evidence="6">
    <location>
        <begin position="176"/>
        <end position="194"/>
    </location>
</feature>
<feature type="transmembrane region" description="Helical" evidence="6">
    <location>
        <begin position="200"/>
        <end position="219"/>
    </location>
</feature>
<evidence type="ECO:0000256" key="1">
    <source>
        <dbReference type="ARBA" id="ARBA00004651"/>
    </source>
</evidence>
<keyword evidence="5 6" id="KW-0472">Membrane</keyword>
<dbReference type="GO" id="GO:0044341">
    <property type="term" value="P:sodium-dependent phosphate transport"/>
    <property type="evidence" value="ECO:0007669"/>
    <property type="project" value="InterPro"/>
</dbReference>
<name>A0A4Q2KB87_9FIRM</name>
<evidence type="ECO:0000256" key="4">
    <source>
        <dbReference type="ARBA" id="ARBA00022989"/>
    </source>
</evidence>
<dbReference type="NCBIfam" id="TIGR00704">
    <property type="entry name" value="NaPi_cotrn_rel"/>
    <property type="match status" value="1"/>
</dbReference>
<gene>
    <name evidence="8" type="ORF">ESZ91_01840</name>
</gene>
<dbReference type="AlphaFoldDB" id="A0A4Q2KB87"/>
<dbReference type="GO" id="GO:0005886">
    <property type="term" value="C:plasma membrane"/>
    <property type="evidence" value="ECO:0007669"/>
    <property type="project" value="UniProtKB-SubCell"/>
</dbReference>
<feature type="transmembrane region" description="Helical" evidence="6">
    <location>
        <begin position="110"/>
        <end position="128"/>
    </location>
</feature>
<dbReference type="InterPro" id="IPR003841">
    <property type="entry name" value="Na/Pi_transpt"/>
</dbReference>
<comment type="subcellular location">
    <subcellularLocation>
        <location evidence="1">Cell membrane</location>
        <topology evidence="1">Multi-pass membrane protein</topology>
    </subcellularLocation>
</comment>
<protein>
    <submittedName>
        <fullName evidence="8">Na/Pi cotransporter family protein</fullName>
    </submittedName>
</protein>
<keyword evidence="3 6" id="KW-0812">Transmembrane</keyword>